<evidence type="ECO:0000313" key="8">
    <source>
        <dbReference type="EMBL" id="KQL51486.1"/>
    </source>
</evidence>
<proteinExistence type="inferred from homology"/>
<dbReference type="GO" id="GO:0005524">
    <property type="term" value="F:ATP binding"/>
    <property type="evidence" value="ECO:0007669"/>
    <property type="project" value="UniProtKB-UniRule"/>
</dbReference>
<dbReference type="PATRIC" id="fig|157838.3.peg.4660"/>
<evidence type="ECO:0000259" key="7">
    <source>
        <dbReference type="PROSITE" id="PS51794"/>
    </source>
</evidence>
<keyword evidence="9" id="KW-1185">Reference proteome</keyword>
<evidence type="ECO:0000256" key="2">
    <source>
        <dbReference type="ARBA" id="ARBA00022679"/>
    </source>
</evidence>
<dbReference type="InterPro" id="IPR036888">
    <property type="entry name" value="DNA_integrity_DisA_N_sf"/>
</dbReference>
<dbReference type="InterPro" id="IPR019457">
    <property type="entry name" value="CdaS_N"/>
</dbReference>
<keyword evidence="6" id="KW-1133">Transmembrane helix</keyword>
<comment type="subunit">
    <text evidence="6">Probably oligomerizes.</text>
</comment>
<comment type="catalytic activity">
    <reaction evidence="1 6">
        <text>2 ATP = 3',3'-c-di-AMP + 2 diphosphate</text>
        <dbReference type="Rhea" id="RHEA:35655"/>
        <dbReference type="ChEBI" id="CHEBI:30616"/>
        <dbReference type="ChEBI" id="CHEBI:33019"/>
        <dbReference type="ChEBI" id="CHEBI:71500"/>
        <dbReference type="EC" id="2.7.7.85"/>
    </reaction>
</comment>
<dbReference type="Gene3D" id="3.40.1700.10">
    <property type="entry name" value="DNA integrity scanning protein, DisA, N-terminal domain"/>
    <property type="match status" value="1"/>
</dbReference>
<keyword evidence="6" id="KW-0812">Transmembrane</keyword>
<evidence type="ECO:0000256" key="4">
    <source>
        <dbReference type="ARBA" id="ARBA00022741"/>
    </source>
</evidence>
<name>A0A0Q3TBK8_9BACI</name>
<dbReference type="OrthoDB" id="9807385at2"/>
<evidence type="ECO:0000256" key="5">
    <source>
        <dbReference type="ARBA" id="ARBA00022840"/>
    </source>
</evidence>
<keyword evidence="2 6" id="KW-0808">Transferase</keyword>
<feature type="domain" description="DAC" evidence="7">
    <location>
        <begin position="44"/>
        <end position="204"/>
    </location>
</feature>
<keyword evidence="5 6" id="KW-0067">ATP-binding</keyword>
<comment type="function">
    <text evidence="6">Catalyzes the condensation of 2 ATP molecules into cyclic di-AMP (c-di-AMP), a second messenger used to regulate differing processes in different bacteria.</text>
</comment>
<dbReference type="RefSeq" id="WP_055741794.1">
    <property type="nucleotide sequence ID" value="NZ_JAAIWL010000028.1"/>
</dbReference>
<protein>
    <recommendedName>
        <fullName evidence="6">Diadenylate cyclase</fullName>
        <shortName evidence="6">DAC</shortName>
        <ecNumber evidence="6">2.7.7.85</ecNumber>
    </recommendedName>
    <alternativeName>
        <fullName evidence="6">Cyclic-di-AMP synthase</fullName>
        <shortName evidence="6">c-di-AMP synthase</shortName>
    </alternativeName>
</protein>
<dbReference type="EC" id="2.7.7.85" evidence="6"/>
<gene>
    <name evidence="6" type="primary">dacB</name>
    <name evidence="8" type="ORF">AN964_21235</name>
</gene>
<keyword evidence="6" id="KW-1003">Cell membrane</keyword>
<dbReference type="AlphaFoldDB" id="A0A0Q3TBK8"/>
<dbReference type="Pfam" id="PF02457">
    <property type="entry name" value="DAC"/>
    <property type="match status" value="1"/>
</dbReference>
<evidence type="ECO:0000256" key="3">
    <source>
        <dbReference type="ARBA" id="ARBA00022695"/>
    </source>
</evidence>
<dbReference type="Gene3D" id="1.10.287.770">
    <property type="entry name" value="YojJ-like"/>
    <property type="match status" value="1"/>
</dbReference>
<dbReference type="HAMAP" id="MF_00838">
    <property type="entry name" value="DacB"/>
    <property type="match status" value="1"/>
</dbReference>
<evidence type="ECO:0000256" key="6">
    <source>
        <dbReference type="HAMAP-Rule" id="MF_00838"/>
    </source>
</evidence>
<comment type="caution">
    <text evidence="8">The sequence shown here is derived from an EMBL/GenBank/DDBJ whole genome shotgun (WGS) entry which is preliminary data.</text>
</comment>
<accession>A0A0Q3TBK8</accession>
<dbReference type="GO" id="GO:0006171">
    <property type="term" value="P:cAMP biosynthetic process"/>
    <property type="evidence" value="ECO:0007669"/>
    <property type="project" value="InterPro"/>
</dbReference>
<dbReference type="STRING" id="157838.AN964_21235"/>
<dbReference type="InterPro" id="IPR034693">
    <property type="entry name" value="CdaS"/>
</dbReference>
<dbReference type="InterPro" id="IPR053472">
    <property type="entry name" value="DAC_CdaS-like"/>
</dbReference>
<sequence length="218" mass="23805">MDNKNCDFSPMKQQLIQGLQDLIAHLQSNLSKLGGEEYCLLNCLEDAKNQLADIEAMAASFYLNCYLSSFTDTYEDLSTSIQHLSKKRHGALIVVERSHSLDSVIQKGTPMEAVVTPKLLEAIFYPGNPLHDGAVLIRGNVVVSASNVLPLTKRKIGKEKVGTRHRAALGVTELSDALALVVSEETGKISFALEGNLYPINMSDPASFETQPKTVDTL</sequence>
<dbReference type="EMBL" id="LJJC01000006">
    <property type="protein sequence ID" value="KQL51486.1"/>
    <property type="molecule type" value="Genomic_DNA"/>
</dbReference>
<dbReference type="Proteomes" id="UP000051888">
    <property type="component" value="Unassembled WGS sequence"/>
</dbReference>
<reference evidence="8 9" key="1">
    <citation type="submission" date="2015-09" db="EMBL/GenBank/DDBJ databases">
        <title>Genome sequencing project for genomic taxonomy and phylogenomics of Bacillus-like bacteria.</title>
        <authorList>
            <person name="Liu B."/>
            <person name="Wang J."/>
            <person name="Zhu Y."/>
            <person name="Liu G."/>
            <person name="Chen Q."/>
            <person name="Chen Z."/>
            <person name="Lan J."/>
            <person name="Che J."/>
            <person name="Ge C."/>
            <person name="Shi H."/>
            <person name="Pan Z."/>
            <person name="Liu X."/>
        </authorList>
    </citation>
    <scope>NUCLEOTIDE SEQUENCE [LARGE SCALE GENOMIC DNA]</scope>
    <source>
        <strain evidence="8 9">LMG 18435</strain>
    </source>
</reference>
<dbReference type="InterPro" id="IPR050338">
    <property type="entry name" value="DisA"/>
</dbReference>
<comment type="similarity">
    <text evidence="6">Belongs to the adenylate cyclase family. DacB/CdaS subfamily.</text>
</comment>
<organism evidence="8 9">
    <name type="scientific">Heyndrickxia shackletonii</name>
    <dbReference type="NCBI Taxonomy" id="157838"/>
    <lineage>
        <taxon>Bacteria</taxon>
        <taxon>Bacillati</taxon>
        <taxon>Bacillota</taxon>
        <taxon>Bacilli</taxon>
        <taxon>Bacillales</taxon>
        <taxon>Bacillaceae</taxon>
        <taxon>Heyndrickxia</taxon>
    </lineage>
</organism>
<dbReference type="PROSITE" id="PS51794">
    <property type="entry name" value="DAC"/>
    <property type="match status" value="1"/>
</dbReference>
<dbReference type="InterPro" id="IPR003390">
    <property type="entry name" value="DNA_integrity_scan_DisA_N"/>
</dbReference>
<keyword evidence="4 6" id="KW-0547">Nucleotide-binding</keyword>
<dbReference type="GO" id="GO:0004016">
    <property type="term" value="F:adenylate cyclase activity"/>
    <property type="evidence" value="ECO:0007669"/>
    <property type="project" value="UniProtKB-UniRule"/>
</dbReference>
<evidence type="ECO:0000313" key="9">
    <source>
        <dbReference type="Proteomes" id="UP000051888"/>
    </source>
</evidence>
<dbReference type="PANTHER" id="PTHR34185">
    <property type="entry name" value="DIADENYLATE CYCLASE"/>
    <property type="match status" value="1"/>
</dbReference>
<dbReference type="Pfam" id="PF10372">
    <property type="entry name" value="CdaS_N"/>
    <property type="match status" value="1"/>
</dbReference>
<evidence type="ECO:0000256" key="1">
    <source>
        <dbReference type="ARBA" id="ARBA00000877"/>
    </source>
</evidence>
<dbReference type="SUPFAM" id="SSF143597">
    <property type="entry name" value="YojJ-like"/>
    <property type="match status" value="1"/>
</dbReference>
<dbReference type="GO" id="GO:0106408">
    <property type="term" value="F:diadenylate cyclase activity"/>
    <property type="evidence" value="ECO:0007669"/>
    <property type="project" value="UniProtKB-EC"/>
</dbReference>
<dbReference type="PANTHER" id="PTHR34185:SF2">
    <property type="entry name" value="CYCLIC DI-AMP SYNTHASE CDAS"/>
    <property type="match status" value="1"/>
</dbReference>
<dbReference type="NCBIfam" id="NF038328">
    <property type="entry name" value="c-di-AMP_CdaS"/>
    <property type="match status" value="1"/>
</dbReference>
<keyword evidence="6" id="KW-0472">Membrane</keyword>
<keyword evidence="3 6" id="KW-0548">Nucleotidyltransferase</keyword>